<protein>
    <submittedName>
        <fullName evidence="4">Uncharacterized protein LOC109470090</fullName>
    </submittedName>
</protein>
<gene>
    <name evidence="4" type="primary">LOC109470090</name>
</gene>
<dbReference type="PANTHER" id="PTHR21446">
    <property type="entry name" value="DUF3504 DOMAIN-CONTAINING PROTEIN"/>
    <property type="match status" value="1"/>
</dbReference>
<sequence length="756" mass="83533">MSTAGIINIQFPEQEHGVLSRLNAMRQQGQLCDIAVRAGQQEFPCHRAVLAASCGHFHSIFVQGVLCFPKKPTKETLDLSFISAEVFSIILDYIYTANLQCPAGMIEGVLQAAKLLEIEPLMRQLPVFVGDTAPISSVNHAPGVSVGGAPISYLNRGPSLNCRSPLVSSLGETPVSSLTHVSRVSTETQVIHPSDTVSSLVATSKTTVPESLAEMLTEPEENVHMDQPTSQRALDNVVVKQELPDLPDASQDTWSPPSPGFPPIPHLSPDNSDEEEESGMSSWSPWVNDEYSRVLSAEKVTELEQNCRRCGRKDNSVRYFIRTLKEWCLARNKPTDFETLPCGELSRLLQQFYYELRNPAGGRYGAQTMLAFRSAIKTYLIHHPAGTGYNIISDAAFTAANNTLQQVLKDCSIGFEAKCGIKSLNIPDLQKLFDTRTLGTSTPVSLQRLVWFYFTIHFHVRTSDEWLRLKKEDLTLHEDLTLQDQLGKEKAYFTLRRPGREYIQLEDRMYAAGGKLCPVAVTKLYLKKLNPFCSSLFQKPVRGTHQPRKGRWYKDHPPGQNYISFMMKGISEDAGLSLNYTNSRIRNTTRQDLVSAGIFPSPSPEPITPKPVAPVVAPLATSQHYNHSTPVTGSNNDLGASAVLKVLGFSKGMATPTSQQNQQVHGTLGSVMQSLSLPPGGAINGHHRADLCVKQKPVTELQLGNVESDVSGNGADLDSEVKKGSGEDIRRSTRKRKIMNFLEDSDDDQEDDWLSE</sequence>
<dbReference type="AlphaFoldDB" id="A0A6P4YJ18"/>
<evidence type="ECO:0000259" key="2">
    <source>
        <dbReference type="PROSITE" id="PS50097"/>
    </source>
</evidence>
<dbReference type="InterPro" id="IPR052787">
    <property type="entry name" value="MAVS"/>
</dbReference>
<name>A0A6P4YJ18_BRABE</name>
<feature type="compositionally biased region" description="Basic and acidic residues" evidence="1">
    <location>
        <begin position="719"/>
        <end position="731"/>
    </location>
</feature>
<dbReference type="PROSITE" id="PS50097">
    <property type="entry name" value="BTB"/>
    <property type="match status" value="1"/>
</dbReference>
<dbReference type="OrthoDB" id="8922241at2759"/>
<dbReference type="KEGG" id="bbel:109470090"/>
<dbReference type="InterPro" id="IPR011333">
    <property type="entry name" value="SKP1/BTB/POZ_sf"/>
</dbReference>
<proteinExistence type="predicted"/>
<dbReference type="Gene3D" id="3.30.710.10">
    <property type="entry name" value="Potassium Channel Kv1.1, Chain A"/>
    <property type="match status" value="1"/>
</dbReference>
<dbReference type="SMART" id="SM00225">
    <property type="entry name" value="BTB"/>
    <property type="match status" value="1"/>
</dbReference>
<feature type="compositionally biased region" description="Pro residues" evidence="1">
    <location>
        <begin position="256"/>
        <end position="266"/>
    </location>
</feature>
<evidence type="ECO:0000313" key="4">
    <source>
        <dbReference type="RefSeq" id="XP_019624428.1"/>
    </source>
</evidence>
<dbReference type="InterPro" id="IPR000210">
    <property type="entry name" value="BTB/POZ_dom"/>
</dbReference>
<dbReference type="SUPFAM" id="SSF54695">
    <property type="entry name" value="POZ domain"/>
    <property type="match status" value="1"/>
</dbReference>
<accession>A0A6P4YJ18</accession>
<dbReference type="Pfam" id="PF00651">
    <property type="entry name" value="BTB"/>
    <property type="match status" value="1"/>
</dbReference>
<reference evidence="4" key="1">
    <citation type="submission" date="2025-08" db="UniProtKB">
        <authorList>
            <consortium name="RefSeq"/>
        </authorList>
    </citation>
    <scope>IDENTIFICATION</scope>
    <source>
        <tissue evidence="4">Gonad</tissue>
    </source>
</reference>
<organism evidence="3 4">
    <name type="scientific">Branchiostoma belcheri</name>
    <name type="common">Amphioxus</name>
    <dbReference type="NCBI Taxonomy" id="7741"/>
    <lineage>
        <taxon>Eukaryota</taxon>
        <taxon>Metazoa</taxon>
        <taxon>Chordata</taxon>
        <taxon>Cephalochordata</taxon>
        <taxon>Leptocardii</taxon>
        <taxon>Amphioxiformes</taxon>
        <taxon>Branchiostomatidae</taxon>
        <taxon>Branchiostoma</taxon>
    </lineage>
</organism>
<evidence type="ECO:0000313" key="3">
    <source>
        <dbReference type="Proteomes" id="UP000515135"/>
    </source>
</evidence>
<feature type="region of interest" description="Disordered" evidence="1">
    <location>
        <begin position="706"/>
        <end position="734"/>
    </location>
</feature>
<dbReference type="RefSeq" id="XP_019624428.1">
    <property type="nucleotide sequence ID" value="XM_019768869.1"/>
</dbReference>
<keyword evidence="3" id="KW-1185">Reference proteome</keyword>
<evidence type="ECO:0000256" key="1">
    <source>
        <dbReference type="SAM" id="MobiDB-lite"/>
    </source>
</evidence>
<dbReference type="PANTHER" id="PTHR21446:SF12">
    <property type="entry name" value="POTASSIUM CHANNEL TETRAMERIZATION DOMAIN CONTAINING 1"/>
    <property type="match status" value="1"/>
</dbReference>
<dbReference type="GeneID" id="109470090"/>
<dbReference type="Proteomes" id="UP000515135">
    <property type="component" value="Unplaced"/>
</dbReference>
<feature type="domain" description="BTB" evidence="2">
    <location>
        <begin position="32"/>
        <end position="103"/>
    </location>
</feature>
<feature type="region of interest" description="Disordered" evidence="1">
    <location>
        <begin position="246"/>
        <end position="284"/>
    </location>
</feature>